<gene>
    <name evidence="1" type="ORF">MLD38_028035</name>
</gene>
<accession>A0ACB9N5V2</accession>
<dbReference type="EMBL" id="CM042887">
    <property type="protein sequence ID" value="KAI4329675.1"/>
    <property type="molecule type" value="Genomic_DNA"/>
</dbReference>
<evidence type="ECO:0000313" key="2">
    <source>
        <dbReference type="Proteomes" id="UP001057402"/>
    </source>
</evidence>
<sequence length="614" mass="66968">MMKWERVELQAHGGGGGGDGGGGVDACGPGKRWGHTCNAIKGGRFVYVFGGYGRDNCQTNQVHVFDTVKQTWSEPIIKGMPPIPRDSHTCTSVCDNLFVFGGTDGKGPLKDLHILDTSSHTWISPTMRGDAPQAREGHSAALVGKKLFIFGGCGRSADYNEEVYYNDVHILNTETFVWEKAVTTGIPPSPRDSHTCSSWKNKLIVIGGEDGHDYYLSDVHVLDAETLTWKELKMTGHALPPRAGHATISFGKLLFVYGGFTEAQNLYDDLYMLDVDSALWTKVATSGEGPSARFSVAGESLDPVRSGVLLLIGGCNKGLEALEDMYYLYTGLKREQELRPEKLSLRKQLKLKCLEQSQTNDRSLVQVGTGTNAFQPLPFPLFGQPGPRSFSSRLPDPFLGKKVFQARVTESLNDGYTIETVIDGKPLRGILFSNNPRSIHVPIQVSSRKRTYGDVGVVMSNGDHNRPKSTRSINEDSVENKEGDNSPGKEPELPEKQPEVTSASPSLQGTDPSNIPDLEKVSTILEMSLGGSQNPVEEQIEAKKMNIEFPGGTLPEISLGGSQIPADEHVEAKKSSVEFPNESVSEPTKSPELFEMKDVKMLDEDQKETPGPAA</sequence>
<keyword evidence="2" id="KW-1185">Reference proteome</keyword>
<comment type="caution">
    <text evidence="1">The sequence shown here is derived from an EMBL/GenBank/DDBJ whole genome shotgun (WGS) entry which is preliminary data.</text>
</comment>
<reference evidence="2" key="1">
    <citation type="journal article" date="2023" name="Front. Plant Sci.">
        <title>Chromosomal-level genome assembly of Melastoma candidum provides insights into trichome evolution.</title>
        <authorList>
            <person name="Zhong Y."/>
            <person name="Wu W."/>
            <person name="Sun C."/>
            <person name="Zou P."/>
            <person name="Liu Y."/>
            <person name="Dai S."/>
            <person name="Zhou R."/>
        </authorList>
    </citation>
    <scope>NUCLEOTIDE SEQUENCE [LARGE SCALE GENOMIC DNA]</scope>
</reference>
<dbReference type="Proteomes" id="UP001057402">
    <property type="component" value="Chromosome 8"/>
</dbReference>
<evidence type="ECO:0000313" key="1">
    <source>
        <dbReference type="EMBL" id="KAI4329675.1"/>
    </source>
</evidence>
<protein>
    <submittedName>
        <fullName evidence="1">Uncharacterized protein</fullName>
    </submittedName>
</protein>
<organism evidence="1 2">
    <name type="scientific">Melastoma candidum</name>
    <dbReference type="NCBI Taxonomy" id="119954"/>
    <lineage>
        <taxon>Eukaryota</taxon>
        <taxon>Viridiplantae</taxon>
        <taxon>Streptophyta</taxon>
        <taxon>Embryophyta</taxon>
        <taxon>Tracheophyta</taxon>
        <taxon>Spermatophyta</taxon>
        <taxon>Magnoliopsida</taxon>
        <taxon>eudicotyledons</taxon>
        <taxon>Gunneridae</taxon>
        <taxon>Pentapetalae</taxon>
        <taxon>rosids</taxon>
        <taxon>malvids</taxon>
        <taxon>Myrtales</taxon>
        <taxon>Melastomataceae</taxon>
        <taxon>Melastomatoideae</taxon>
        <taxon>Melastomateae</taxon>
        <taxon>Melastoma</taxon>
    </lineage>
</organism>
<proteinExistence type="predicted"/>
<name>A0ACB9N5V2_9MYRT</name>